<comment type="subcellular location">
    <subcellularLocation>
        <location evidence="1">Cell outer membrane</location>
    </subcellularLocation>
</comment>
<dbReference type="GO" id="GO:0009279">
    <property type="term" value="C:cell outer membrane"/>
    <property type="evidence" value="ECO:0007669"/>
    <property type="project" value="UniProtKB-SubCell"/>
</dbReference>
<organism evidence="10 11">
    <name type="scientific">Pseudovibrio exalbescens</name>
    <dbReference type="NCBI Taxonomy" id="197461"/>
    <lineage>
        <taxon>Bacteria</taxon>
        <taxon>Pseudomonadati</taxon>
        <taxon>Pseudomonadota</taxon>
        <taxon>Alphaproteobacteria</taxon>
        <taxon>Hyphomicrobiales</taxon>
        <taxon>Stappiaceae</taxon>
        <taxon>Pseudovibrio</taxon>
    </lineage>
</organism>
<dbReference type="GO" id="GO:0098046">
    <property type="term" value="C:type V protein secretion system complex"/>
    <property type="evidence" value="ECO:0007669"/>
    <property type="project" value="TreeGrafter"/>
</dbReference>
<keyword evidence="5" id="KW-0812">Transmembrane</keyword>
<evidence type="ECO:0000256" key="4">
    <source>
        <dbReference type="ARBA" id="ARBA00022452"/>
    </source>
</evidence>
<sequence>MLHRVSLCNALTGAVWTVLIAATGLMCTTGTASSQTIPEQILRDQQQIQIREQEQRRLEQRRYLERPQQTTGSSVEQLQLAPRLDAACFDIQEIVVVGDLTVPTGQVTSKLESLAGQCLTPVDLRNILRAVTNYYVGKGYITTRAYLKPQDISQGRFEVLVIEGNVDGVTHLLNDEPRHNTEQIFGKRKGQILNLRDFEQGLDQINRLGSKQAKIRIEPGQHVGTSHVFIDVRDTYSVDASASLSNEGSQSTGRHQLSSSFTMEDTLGYYESVTLTAKTSLDELENDVFSRSVNGYVSVPWRYTLFSLSGSYQEYQSELSSPSRVFHYNGSSWEARAAMEQTVFRNKNWIWKTGTGLTLKENANYIEDLYIDASSQRLAIAELFGSLSGRVLSGAANARVTFKQGLNAFAAQQDPNIIGQAPSAQFSEVELEATWRRGWATRFGAVSFATNGFVSASNHTLFSSERVSLGSSSTVRGFRDDSLSGDVGGYLRTEVSWQPSLDGVLSDFSAVIGQPQVFAAVDAGRIANDGADPNEGGSMAGAAVGLRFGGGALSGQIVYERPLHHPQFISVNQRGFIRAQVRLRAQF</sequence>
<dbReference type="InterPro" id="IPR027282">
    <property type="entry name" value="TPS"/>
</dbReference>
<evidence type="ECO:0000256" key="1">
    <source>
        <dbReference type="ARBA" id="ARBA00004442"/>
    </source>
</evidence>
<dbReference type="STRING" id="197461.A3843_00150"/>
<dbReference type="PROSITE" id="PS51779">
    <property type="entry name" value="POTRA"/>
    <property type="match status" value="1"/>
</dbReference>
<comment type="similarity">
    <text evidence="2">Belongs to the TPS (TC 1.B.20) family.</text>
</comment>
<name>A0A1U7JDP0_9HYPH</name>
<keyword evidence="6" id="KW-0653">Protein transport</keyword>
<keyword evidence="11" id="KW-1185">Reference proteome</keyword>
<dbReference type="Proteomes" id="UP000185783">
    <property type="component" value="Unassembled WGS sequence"/>
</dbReference>
<evidence type="ECO:0000256" key="5">
    <source>
        <dbReference type="ARBA" id="ARBA00022692"/>
    </source>
</evidence>
<evidence type="ECO:0000313" key="10">
    <source>
        <dbReference type="EMBL" id="OKL42761.1"/>
    </source>
</evidence>
<comment type="caution">
    <text evidence="10">The sequence shown here is derived from an EMBL/GenBank/DDBJ whole genome shotgun (WGS) entry which is preliminary data.</text>
</comment>
<keyword evidence="7" id="KW-0472">Membrane</keyword>
<evidence type="ECO:0000256" key="6">
    <source>
        <dbReference type="ARBA" id="ARBA00022927"/>
    </source>
</evidence>
<dbReference type="InterPro" id="IPR005565">
    <property type="entry name" value="Hemolysn_activator_HlyB_C"/>
</dbReference>
<dbReference type="Gene3D" id="2.40.160.50">
    <property type="entry name" value="membrane protein fhac: a member of the omp85/tpsb transporter family"/>
    <property type="match status" value="1"/>
</dbReference>
<keyword evidence="4" id="KW-1134">Transmembrane beta strand</keyword>
<dbReference type="PIRSF" id="PIRSF029745">
    <property type="entry name" value="FhaC"/>
    <property type="match status" value="1"/>
</dbReference>
<dbReference type="InterPro" id="IPR013686">
    <property type="entry name" value="Polypept-transport_assoc_ShlB"/>
</dbReference>
<dbReference type="InterPro" id="IPR051544">
    <property type="entry name" value="TPS_OM_transporter"/>
</dbReference>
<accession>A0A1U7JDP0</accession>
<evidence type="ECO:0000256" key="8">
    <source>
        <dbReference type="ARBA" id="ARBA00023237"/>
    </source>
</evidence>
<dbReference type="GO" id="GO:0046819">
    <property type="term" value="P:protein secretion by the type V secretion system"/>
    <property type="evidence" value="ECO:0007669"/>
    <property type="project" value="TreeGrafter"/>
</dbReference>
<dbReference type="InterPro" id="IPR034746">
    <property type="entry name" value="POTRA"/>
</dbReference>
<dbReference type="PANTHER" id="PTHR34597">
    <property type="entry name" value="SLR1661 PROTEIN"/>
    <property type="match status" value="1"/>
</dbReference>
<evidence type="ECO:0000259" key="9">
    <source>
        <dbReference type="PROSITE" id="PS51779"/>
    </source>
</evidence>
<evidence type="ECO:0000256" key="7">
    <source>
        <dbReference type="ARBA" id="ARBA00023136"/>
    </source>
</evidence>
<evidence type="ECO:0000313" key="11">
    <source>
        <dbReference type="Proteomes" id="UP000185783"/>
    </source>
</evidence>
<evidence type="ECO:0000256" key="3">
    <source>
        <dbReference type="ARBA" id="ARBA00022448"/>
    </source>
</evidence>
<dbReference type="EMBL" id="LVVZ01000034">
    <property type="protein sequence ID" value="OKL42761.1"/>
    <property type="molecule type" value="Genomic_DNA"/>
</dbReference>
<protein>
    <recommendedName>
        <fullName evidence="9">POTRA domain-containing protein</fullName>
    </recommendedName>
</protein>
<dbReference type="Pfam" id="PF08479">
    <property type="entry name" value="POTRA_2"/>
    <property type="match status" value="1"/>
</dbReference>
<dbReference type="GO" id="GO:0008320">
    <property type="term" value="F:protein transmembrane transporter activity"/>
    <property type="evidence" value="ECO:0007669"/>
    <property type="project" value="TreeGrafter"/>
</dbReference>
<dbReference type="Pfam" id="PF03865">
    <property type="entry name" value="ShlB"/>
    <property type="match status" value="1"/>
</dbReference>
<dbReference type="Pfam" id="PF17287">
    <property type="entry name" value="POTRA_3"/>
    <property type="match status" value="1"/>
</dbReference>
<proteinExistence type="inferred from homology"/>
<keyword evidence="8" id="KW-0998">Cell outer membrane</keyword>
<feature type="domain" description="POTRA" evidence="9">
    <location>
        <begin position="89"/>
        <end position="164"/>
    </location>
</feature>
<dbReference type="Gene3D" id="3.10.20.310">
    <property type="entry name" value="membrane protein fhac"/>
    <property type="match status" value="1"/>
</dbReference>
<dbReference type="PANTHER" id="PTHR34597:SF3">
    <property type="entry name" value="OUTER MEMBRANE TRANSPORTER CDIB"/>
    <property type="match status" value="1"/>
</dbReference>
<keyword evidence="3" id="KW-0813">Transport</keyword>
<gene>
    <name evidence="10" type="ORF">A3843_00150</name>
</gene>
<evidence type="ECO:0000256" key="2">
    <source>
        <dbReference type="ARBA" id="ARBA00009055"/>
    </source>
</evidence>
<dbReference type="AlphaFoldDB" id="A0A1U7JDP0"/>
<reference evidence="10 11" key="1">
    <citation type="submission" date="2016-03" db="EMBL/GenBank/DDBJ databases">
        <title>Genome sequence of Nesiotobacter sp. nov., a moderately halophilic alphaproteobacterium isolated from the Yellow Sea, China.</title>
        <authorList>
            <person name="Zhang G."/>
            <person name="Zhang R."/>
        </authorList>
    </citation>
    <scope>NUCLEOTIDE SEQUENCE [LARGE SCALE GENOMIC DNA]</scope>
    <source>
        <strain evidence="10 11">WB1-6</strain>
    </source>
</reference>
<dbReference type="InterPro" id="IPR035251">
    <property type="entry name" value="ShlB_POTRA"/>
</dbReference>